<keyword evidence="8" id="KW-1185">Reference proteome</keyword>
<reference evidence="8" key="1">
    <citation type="submission" date="2017-01" db="EMBL/GenBank/DDBJ databases">
        <authorList>
            <person name="Varghese N."/>
            <person name="Submissions S."/>
        </authorList>
    </citation>
    <scope>NUCLEOTIDE SEQUENCE [LARGE SCALE GENOMIC DNA]</scope>
    <source>
        <strain evidence="8">DM9</strain>
    </source>
</reference>
<gene>
    <name evidence="7" type="ORF">SAMN05421545_2013</name>
</gene>
<dbReference type="InterPro" id="IPR050738">
    <property type="entry name" value="Sulfatase"/>
</dbReference>
<dbReference type="GO" id="GO:0046872">
    <property type="term" value="F:metal ion binding"/>
    <property type="evidence" value="ECO:0007669"/>
    <property type="project" value="UniProtKB-KW"/>
</dbReference>
<dbReference type="Pfam" id="PF00884">
    <property type="entry name" value="Sulfatase"/>
    <property type="match status" value="1"/>
</dbReference>
<keyword evidence="4" id="KW-0106">Calcium</keyword>
<evidence type="ECO:0000256" key="4">
    <source>
        <dbReference type="ARBA" id="ARBA00022837"/>
    </source>
</evidence>
<dbReference type="OrthoDB" id="976866at2"/>
<keyword evidence="2" id="KW-0479">Metal-binding</keyword>
<evidence type="ECO:0000256" key="2">
    <source>
        <dbReference type="ARBA" id="ARBA00022723"/>
    </source>
</evidence>
<evidence type="ECO:0000256" key="3">
    <source>
        <dbReference type="ARBA" id="ARBA00022801"/>
    </source>
</evidence>
<evidence type="ECO:0000256" key="1">
    <source>
        <dbReference type="ARBA" id="ARBA00008779"/>
    </source>
</evidence>
<comment type="similarity">
    <text evidence="1">Belongs to the sulfatase family.</text>
</comment>
<evidence type="ECO:0000313" key="7">
    <source>
        <dbReference type="EMBL" id="SIQ98975.1"/>
    </source>
</evidence>
<evidence type="ECO:0000313" key="8">
    <source>
        <dbReference type="Proteomes" id="UP000185924"/>
    </source>
</evidence>
<dbReference type="AlphaFoldDB" id="A0A1N6X9F0"/>
<evidence type="ECO:0000256" key="5">
    <source>
        <dbReference type="SAM" id="MobiDB-lite"/>
    </source>
</evidence>
<dbReference type="STRING" id="1077936.SAMN05421545_2013"/>
<protein>
    <submittedName>
        <fullName evidence="7">Arylsulfatase</fullName>
    </submittedName>
</protein>
<accession>A0A1N6X9F0</accession>
<dbReference type="PANTHER" id="PTHR42693">
    <property type="entry name" value="ARYLSULFATASE FAMILY MEMBER"/>
    <property type="match status" value="1"/>
</dbReference>
<organism evidence="7 8">
    <name type="scientific">Pontibacter lucknowensis</name>
    <dbReference type="NCBI Taxonomy" id="1077936"/>
    <lineage>
        <taxon>Bacteria</taxon>
        <taxon>Pseudomonadati</taxon>
        <taxon>Bacteroidota</taxon>
        <taxon>Cytophagia</taxon>
        <taxon>Cytophagales</taxon>
        <taxon>Hymenobacteraceae</taxon>
        <taxon>Pontibacter</taxon>
    </lineage>
</organism>
<dbReference type="RefSeq" id="WP_007656875.1">
    <property type="nucleotide sequence ID" value="NZ_FTNM01000002.1"/>
</dbReference>
<dbReference type="Proteomes" id="UP000185924">
    <property type="component" value="Unassembled WGS sequence"/>
</dbReference>
<dbReference type="Gene3D" id="3.30.1120.10">
    <property type="match status" value="1"/>
</dbReference>
<dbReference type="Gene3D" id="3.40.720.10">
    <property type="entry name" value="Alkaline Phosphatase, subunit A"/>
    <property type="match status" value="1"/>
</dbReference>
<dbReference type="InterPro" id="IPR017850">
    <property type="entry name" value="Alkaline_phosphatase_core_sf"/>
</dbReference>
<dbReference type="PROSITE" id="PS00149">
    <property type="entry name" value="SULFATASE_2"/>
    <property type="match status" value="1"/>
</dbReference>
<dbReference type="InterPro" id="IPR024607">
    <property type="entry name" value="Sulfatase_CS"/>
</dbReference>
<proteinExistence type="inferred from homology"/>
<dbReference type="SUPFAM" id="SSF53649">
    <property type="entry name" value="Alkaline phosphatase-like"/>
    <property type="match status" value="1"/>
</dbReference>
<dbReference type="PANTHER" id="PTHR42693:SF33">
    <property type="entry name" value="ARYLSULFATASE"/>
    <property type="match status" value="1"/>
</dbReference>
<name>A0A1N6X9F0_9BACT</name>
<feature type="region of interest" description="Disordered" evidence="5">
    <location>
        <begin position="549"/>
        <end position="569"/>
    </location>
</feature>
<dbReference type="EMBL" id="FTNM01000002">
    <property type="protein sequence ID" value="SIQ98975.1"/>
    <property type="molecule type" value="Genomic_DNA"/>
</dbReference>
<evidence type="ECO:0000259" key="6">
    <source>
        <dbReference type="Pfam" id="PF00884"/>
    </source>
</evidence>
<feature type="compositionally biased region" description="Polar residues" evidence="5">
    <location>
        <begin position="557"/>
        <end position="569"/>
    </location>
</feature>
<dbReference type="InterPro" id="IPR000917">
    <property type="entry name" value="Sulfatase_N"/>
</dbReference>
<sequence length="569" mass="64775">MGANSYQRQPNFLLIVVDDMGYSDCQPFGGEIRTPNLQQLADNGVRFRNFHTSSLCAPTRAMLLSGCDNHQAGLGNMPTAHATNQYMQPGYEGYLTRDVLTIPEILKETGYHTYMAGKWHLGELEGQRPHDRGFERVFSFLGGGVSHFNDQRALSEFEEPHTKYSENGETVAHLPADFYTSDYFTDKMIRYITEQQDGDPFFAYLAFTAPHDPLQVPDAWLDKYKGVYDGGYDAIRKQRLQQMKELALIPDELTKNEGSGHFEKWEELTQEEQKEAARKMEIYAAMIENLDWNLGRLFDKLKDTNKFDDTIIFFLSDNGANPKEPHFYAPNTKESIAEEYDNSLENMGRINSFVSIGGAWAEVANTPLSYFKLTTYEGGTQTPFLVSGRRMHKRGTVTDEMLHVTDILPTILDYANVTYPNNKPGLKPLYGTSLKPYLQEETKQPVRTAFDVLGFEITECKAILKGDWKLIFMPPPYGKGDEWHLYNLKEDLKEENNVAAKFPEKFSELKAEWKAYALSVGYIKASDERAVDKLGYKEFYRFDPKHRIELEGGKGNSAGSSQEPTGLMD</sequence>
<keyword evidence="3" id="KW-0378">Hydrolase</keyword>
<feature type="domain" description="Sulfatase N-terminal" evidence="6">
    <location>
        <begin position="10"/>
        <end position="417"/>
    </location>
</feature>
<dbReference type="CDD" id="cd16025">
    <property type="entry name" value="PAS_like"/>
    <property type="match status" value="1"/>
</dbReference>
<dbReference type="GO" id="GO:0004065">
    <property type="term" value="F:arylsulfatase activity"/>
    <property type="evidence" value="ECO:0007669"/>
    <property type="project" value="TreeGrafter"/>
</dbReference>